<feature type="compositionally biased region" description="Polar residues" evidence="1">
    <location>
        <begin position="39"/>
        <end position="68"/>
    </location>
</feature>
<dbReference type="Proteomes" id="UP000614601">
    <property type="component" value="Unassembled WGS sequence"/>
</dbReference>
<comment type="caution">
    <text evidence="2">The sequence shown here is derived from an EMBL/GenBank/DDBJ whole genome shotgun (WGS) entry which is preliminary data.</text>
</comment>
<feature type="compositionally biased region" description="Low complexity" evidence="1">
    <location>
        <begin position="26"/>
        <end position="38"/>
    </location>
</feature>
<feature type="region of interest" description="Disordered" evidence="1">
    <location>
        <begin position="1"/>
        <end position="68"/>
    </location>
</feature>
<feature type="region of interest" description="Disordered" evidence="1">
    <location>
        <begin position="436"/>
        <end position="462"/>
    </location>
</feature>
<proteinExistence type="predicted"/>
<evidence type="ECO:0000256" key="1">
    <source>
        <dbReference type="SAM" id="MobiDB-lite"/>
    </source>
</evidence>
<dbReference type="AlphaFoldDB" id="A0A811K243"/>
<feature type="region of interest" description="Disordered" evidence="1">
    <location>
        <begin position="262"/>
        <end position="285"/>
    </location>
</feature>
<keyword evidence="3" id="KW-1185">Reference proteome</keyword>
<name>A0A811K243_9BILA</name>
<evidence type="ECO:0000313" key="2">
    <source>
        <dbReference type="EMBL" id="CAD5209400.1"/>
    </source>
</evidence>
<sequence>MCKNPKFNDRNDENSDPGRLSCFTAHSLPSTSSLHHSPGQSPDFQTGSLPNQSRQNSLSPHQNEPSTSYLPIDQLLRQNMAYQTELDNFKLGNFTGNFKPENATGHDMENIFNNTSGIPFAALLSGMLGPGLQNVMPQLSAPTTPQQLLPTLQPVFAVQQTLPLQATDRPTLPLQQTVTPTLPVHATVTPTLPVQATINPTGPVNPMFAQNAITLPQRQGLQQQHIPKLPNYLQTMMLNQQFLQQNLRFGQVSEGKSEVNEVTRAGNKGSQELEEEPTTLTPAVPLDPNVYANIIKNSVETWNAQGQQYVSSSSETLPNDLKDSSDVLLRDLSPEDSKLPKVQEELPGLLEEPVDVNASEEQCASIQSQQKQLTVNGIPFDGSPLAMLLNIKQLEEISRKDKNNNCEEDMRFTNGNGSAEDDGTARMFDLPLYRPVPKPLKDVPTSDTALKTTTKSNSHDEAKGLSTFCSESFSTSRLPILLSELPTTTVIASEEPKAIALSLEELKTTVPLAEQTKSTVPSSEQTTTTVLPTLCPTDPFTVIPTLSSEETVVSTNDMIYCNPPILKPEVMNNESLLNILLRANNNQSDGLKNAMSNISLDKRMPYTLVSQPSL</sequence>
<dbReference type="Proteomes" id="UP000783686">
    <property type="component" value="Unassembled WGS sequence"/>
</dbReference>
<dbReference type="EMBL" id="CAJFDH010000002">
    <property type="protein sequence ID" value="CAD5209400.1"/>
    <property type="molecule type" value="Genomic_DNA"/>
</dbReference>
<protein>
    <submittedName>
        <fullName evidence="2">Uncharacterized protein</fullName>
    </submittedName>
</protein>
<organism evidence="2 3">
    <name type="scientific">Bursaphelenchus okinawaensis</name>
    <dbReference type="NCBI Taxonomy" id="465554"/>
    <lineage>
        <taxon>Eukaryota</taxon>
        <taxon>Metazoa</taxon>
        <taxon>Ecdysozoa</taxon>
        <taxon>Nematoda</taxon>
        <taxon>Chromadorea</taxon>
        <taxon>Rhabditida</taxon>
        <taxon>Tylenchina</taxon>
        <taxon>Tylenchomorpha</taxon>
        <taxon>Aphelenchoidea</taxon>
        <taxon>Aphelenchoididae</taxon>
        <taxon>Bursaphelenchus</taxon>
    </lineage>
</organism>
<dbReference type="EMBL" id="CAJFCW020000002">
    <property type="protein sequence ID" value="CAG9089221.1"/>
    <property type="molecule type" value="Genomic_DNA"/>
</dbReference>
<feature type="compositionally biased region" description="Polar residues" evidence="1">
    <location>
        <begin position="445"/>
        <end position="456"/>
    </location>
</feature>
<accession>A0A811K243</accession>
<reference evidence="2" key="1">
    <citation type="submission" date="2020-09" db="EMBL/GenBank/DDBJ databases">
        <authorList>
            <person name="Kikuchi T."/>
        </authorList>
    </citation>
    <scope>NUCLEOTIDE SEQUENCE</scope>
    <source>
        <strain evidence="2">SH1</strain>
    </source>
</reference>
<feature type="compositionally biased region" description="Basic and acidic residues" evidence="1">
    <location>
        <begin position="1"/>
        <end position="13"/>
    </location>
</feature>
<gene>
    <name evidence="2" type="ORF">BOKJ2_LOCUS2661</name>
</gene>
<evidence type="ECO:0000313" key="3">
    <source>
        <dbReference type="Proteomes" id="UP000614601"/>
    </source>
</evidence>